<name>A0A5M9K2I2_MONFR</name>
<sequence>MYVEKMNCAGESEELVRVIVNDRVLPLETCGGDELGRCGLSKFVESLSFASAGEVLCKQIQACSRYRWKNVHMIRELLRVKSVINLTASNAGFDPLCYVKCLALLLEKESSNEIQTAQ</sequence>
<dbReference type="VEuPathDB" id="FungiDB:MFRU_001g00390"/>
<evidence type="ECO:0000313" key="1">
    <source>
        <dbReference type="EMBL" id="KAA8574202.1"/>
    </source>
</evidence>
<protein>
    <submittedName>
        <fullName evidence="1">Uncharacterized protein</fullName>
    </submittedName>
</protein>
<evidence type="ECO:0000313" key="2">
    <source>
        <dbReference type="Proteomes" id="UP000322873"/>
    </source>
</evidence>
<dbReference type="Proteomes" id="UP000322873">
    <property type="component" value="Unassembled WGS sequence"/>
</dbReference>
<keyword evidence="2" id="KW-1185">Reference proteome</keyword>
<comment type="caution">
    <text evidence="1">The sequence shown here is derived from an EMBL/GenBank/DDBJ whole genome shotgun (WGS) entry which is preliminary data.</text>
</comment>
<organism evidence="1 2">
    <name type="scientific">Monilinia fructicola</name>
    <name type="common">Brown rot fungus</name>
    <name type="synonym">Ciboria fructicola</name>
    <dbReference type="NCBI Taxonomy" id="38448"/>
    <lineage>
        <taxon>Eukaryota</taxon>
        <taxon>Fungi</taxon>
        <taxon>Dikarya</taxon>
        <taxon>Ascomycota</taxon>
        <taxon>Pezizomycotina</taxon>
        <taxon>Leotiomycetes</taxon>
        <taxon>Helotiales</taxon>
        <taxon>Sclerotiniaceae</taxon>
        <taxon>Monilinia</taxon>
    </lineage>
</organism>
<dbReference type="AlphaFoldDB" id="A0A5M9K2I2"/>
<reference evidence="1 2" key="1">
    <citation type="submission" date="2019-06" db="EMBL/GenBank/DDBJ databases">
        <title>Genome Sequence of the Brown Rot Fungal Pathogen Monilinia fructicola.</title>
        <authorList>
            <person name="De Miccolis Angelini R.M."/>
            <person name="Landi L."/>
            <person name="Abate D."/>
            <person name="Pollastro S."/>
            <person name="Romanazzi G."/>
            <person name="Faretra F."/>
        </authorList>
    </citation>
    <scope>NUCLEOTIDE SEQUENCE [LARGE SCALE GENOMIC DNA]</scope>
    <source>
        <strain evidence="1 2">Mfrc123</strain>
    </source>
</reference>
<dbReference type="InterPro" id="IPR029033">
    <property type="entry name" value="His_PPase_superfam"/>
</dbReference>
<dbReference type="EMBL" id="VICG01000003">
    <property type="protein sequence ID" value="KAA8574202.1"/>
    <property type="molecule type" value="Genomic_DNA"/>
</dbReference>
<gene>
    <name evidence="1" type="ORF">EYC84_005711</name>
</gene>
<accession>A0A5M9K2I2</accession>
<dbReference type="SUPFAM" id="SSF53254">
    <property type="entry name" value="Phosphoglycerate mutase-like"/>
    <property type="match status" value="1"/>
</dbReference>
<proteinExistence type="predicted"/>
<dbReference type="Gene3D" id="3.40.50.1240">
    <property type="entry name" value="Phosphoglycerate mutase-like"/>
    <property type="match status" value="1"/>
</dbReference>